<dbReference type="Proteomes" id="UP000239772">
    <property type="component" value="Unassembled WGS sequence"/>
</dbReference>
<evidence type="ECO:0000313" key="2">
    <source>
        <dbReference type="EMBL" id="PSC04334.1"/>
    </source>
</evidence>
<evidence type="ECO:0000313" key="3">
    <source>
        <dbReference type="Proteomes" id="UP000239772"/>
    </source>
</evidence>
<dbReference type="AlphaFoldDB" id="A0A2T1HRP4"/>
<keyword evidence="3" id="KW-1185">Reference proteome</keyword>
<dbReference type="PANTHER" id="PTHR36512:SF3">
    <property type="entry name" value="BLR5678 PROTEIN"/>
    <property type="match status" value="1"/>
</dbReference>
<organism evidence="2 3">
    <name type="scientific">Alsobacter soli</name>
    <dbReference type="NCBI Taxonomy" id="2109933"/>
    <lineage>
        <taxon>Bacteria</taxon>
        <taxon>Pseudomonadati</taxon>
        <taxon>Pseudomonadota</taxon>
        <taxon>Alphaproteobacteria</taxon>
        <taxon>Hyphomicrobiales</taxon>
        <taxon>Alsobacteraceae</taxon>
        <taxon>Alsobacter</taxon>
    </lineage>
</organism>
<gene>
    <name evidence="2" type="ORF">SLNSH_13970</name>
</gene>
<proteinExistence type="inferred from homology"/>
<dbReference type="InterPro" id="IPR005321">
    <property type="entry name" value="Peptidase_S58_DmpA"/>
</dbReference>
<dbReference type="PANTHER" id="PTHR36512">
    <property type="entry name" value="D-AMINOPEPTIDASE"/>
    <property type="match status" value="1"/>
</dbReference>
<sequence length="334" mass="33906">MKNLITDVPGVLVGNADSAAHATGVTVVLFNTPAAASVSILGGGPGVRDTALLDPEMTVEAVDALVLSGGSAFGLDAAGGVQAVLVERGRGFRIRDLTVPIVPQAILFDLANGGDKHWGRKPPYFDLGMAAVEAAAPDFALGTAGAGFGATTATLKGGLGSASTVTPSGFTVGAVVAVNAVGSVTIGDGPQFWAAPYEQEGEYGGLGQPVRVPKEALRPRLKGGVGENTTIAVVACDAALTKAQCRRIANAAHDGLARSIRPSHTPLDGDLVFAAATGRRPLPEPVYALNEIAVAAADCLARAVARGVYEARALPFPGALPAWKDRFGRIMVTP</sequence>
<name>A0A2T1HRP4_9HYPH</name>
<protein>
    <submittedName>
        <fullName evidence="2">Peptidase T4</fullName>
    </submittedName>
</protein>
<dbReference type="InterPro" id="IPR016117">
    <property type="entry name" value="ArgJ-like_dom_sf"/>
</dbReference>
<comment type="similarity">
    <text evidence="1">Belongs to the peptidase S58 family.</text>
</comment>
<dbReference type="Pfam" id="PF03576">
    <property type="entry name" value="Peptidase_S58"/>
    <property type="match status" value="1"/>
</dbReference>
<comment type="caution">
    <text evidence="2">The sequence shown here is derived from an EMBL/GenBank/DDBJ whole genome shotgun (WGS) entry which is preliminary data.</text>
</comment>
<dbReference type="OrthoDB" id="9808347at2"/>
<reference evidence="3" key="1">
    <citation type="submission" date="2018-03" db="EMBL/GenBank/DDBJ databases">
        <authorList>
            <person name="Sun L."/>
            <person name="Liu H."/>
            <person name="Chen W."/>
            <person name="Huang K."/>
            <person name="Liu W."/>
            <person name="Gao X."/>
        </authorList>
    </citation>
    <scope>NUCLEOTIDE SEQUENCE [LARGE SCALE GENOMIC DNA]</scope>
    <source>
        <strain evidence="3">SH9</strain>
    </source>
</reference>
<dbReference type="RefSeq" id="WP_106337629.1">
    <property type="nucleotide sequence ID" value="NZ_PVZS01000014.1"/>
</dbReference>
<accession>A0A2T1HRP4</accession>
<dbReference type="EMBL" id="PVZS01000014">
    <property type="protein sequence ID" value="PSC04334.1"/>
    <property type="molecule type" value="Genomic_DNA"/>
</dbReference>
<dbReference type="Gene3D" id="3.60.70.12">
    <property type="entry name" value="L-amino peptidase D-ALA esterase/amidase"/>
    <property type="match status" value="1"/>
</dbReference>
<dbReference type="GO" id="GO:0004177">
    <property type="term" value="F:aminopeptidase activity"/>
    <property type="evidence" value="ECO:0007669"/>
    <property type="project" value="TreeGrafter"/>
</dbReference>
<dbReference type="SUPFAM" id="SSF56266">
    <property type="entry name" value="DmpA/ArgJ-like"/>
    <property type="match status" value="1"/>
</dbReference>
<dbReference type="CDD" id="cd02252">
    <property type="entry name" value="nylC_like"/>
    <property type="match status" value="1"/>
</dbReference>
<evidence type="ECO:0000256" key="1">
    <source>
        <dbReference type="ARBA" id="ARBA00007068"/>
    </source>
</evidence>